<dbReference type="AlphaFoldDB" id="A0A915ACM2"/>
<organism evidence="1 2">
    <name type="scientific">Parascaris univalens</name>
    <name type="common">Nematode worm</name>
    <dbReference type="NCBI Taxonomy" id="6257"/>
    <lineage>
        <taxon>Eukaryota</taxon>
        <taxon>Metazoa</taxon>
        <taxon>Ecdysozoa</taxon>
        <taxon>Nematoda</taxon>
        <taxon>Chromadorea</taxon>
        <taxon>Rhabditida</taxon>
        <taxon>Spirurina</taxon>
        <taxon>Ascaridomorpha</taxon>
        <taxon>Ascaridoidea</taxon>
        <taxon>Ascarididae</taxon>
        <taxon>Parascaris</taxon>
    </lineage>
</organism>
<reference evidence="2" key="1">
    <citation type="submission" date="2022-11" db="UniProtKB">
        <authorList>
            <consortium name="WormBaseParasite"/>
        </authorList>
    </citation>
    <scope>IDENTIFICATION</scope>
</reference>
<name>A0A915ACM2_PARUN</name>
<proteinExistence type="predicted"/>
<evidence type="ECO:0000313" key="2">
    <source>
        <dbReference type="WBParaSite" id="PgR004_g076_t01"/>
    </source>
</evidence>
<dbReference type="WBParaSite" id="PgR004_g076_t01">
    <property type="protein sequence ID" value="PgR004_g076_t01"/>
    <property type="gene ID" value="PgR004_g076"/>
</dbReference>
<accession>A0A915ACM2</accession>
<sequence>MSWLIFTVRAQRGNEVVEFAVARNGRSFIALSTLT</sequence>
<keyword evidence="1" id="KW-1185">Reference proteome</keyword>
<dbReference type="Proteomes" id="UP000887569">
    <property type="component" value="Unplaced"/>
</dbReference>
<protein>
    <submittedName>
        <fullName evidence="2">Secreted protein</fullName>
    </submittedName>
</protein>
<evidence type="ECO:0000313" key="1">
    <source>
        <dbReference type="Proteomes" id="UP000887569"/>
    </source>
</evidence>